<feature type="transmembrane region" description="Helical" evidence="1">
    <location>
        <begin position="117"/>
        <end position="142"/>
    </location>
</feature>
<gene>
    <name evidence="2" type="ORF">IC621_19785</name>
</gene>
<name>A0A926S2Z2_9BACI</name>
<dbReference type="RefSeq" id="WP_191160676.1">
    <property type="nucleotide sequence ID" value="NZ_JACXAI010000031.1"/>
</dbReference>
<evidence type="ECO:0000313" key="3">
    <source>
        <dbReference type="Proteomes" id="UP000626844"/>
    </source>
</evidence>
<keyword evidence="1" id="KW-1133">Transmembrane helix</keyword>
<dbReference type="AlphaFoldDB" id="A0A926S2Z2"/>
<evidence type="ECO:0000256" key="1">
    <source>
        <dbReference type="SAM" id="Phobius"/>
    </source>
</evidence>
<keyword evidence="1" id="KW-0472">Membrane</keyword>
<feature type="transmembrane region" description="Helical" evidence="1">
    <location>
        <begin position="154"/>
        <end position="180"/>
    </location>
</feature>
<keyword evidence="1" id="KW-0812">Transmembrane</keyword>
<evidence type="ECO:0000313" key="2">
    <source>
        <dbReference type="EMBL" id="MBD1382459.1"/>
    </source>
</evidence>
<dbReference type="Gene3D" id="1.10.1760.20">
    <property type="match status" value="1"/>
</dbReference>
<accession>A0A926S2Z2</accession>
<protein>
    <recommendedName>
        <fullName evidence="4">ECF transporter S component</fullName>
    </recommendedName>
</protein>
<feature type="transmembrane region" description="Helical" evidence="1">
    <location>
        <begin position="47"/>
        <end position="80"/>
    </location>
</feature>
<proteinExistence type="predicted"/>
<organism evidence="2 3">
    <name type="scientific">Metabacillus arenae</name>
    <dbReference type="NCBI Taxonomy" id="2771434"/>
    <lineage>
        <taxon>Bacteria</taxon>
        <taxon>Bacillati</taxon>
        <taxon>Bacillota</taxon>
        <taxon>Bacilli</taxon>
        <taxon>Bacillales</taxon>
        <taxon>Bacillaceae</taxon>
        <taxon>Metabacillus</taxon>
    </lineage>
</organism>
<feature type="transmembrane region" description="Helical" evidence="1">
    <location>
        <begin position="86"/>
        <end position="105"/>
    </location>
</feature>
<comment type="caution">
    <text evidence="2">The sequence shown here is derived from an EMBL/GenBank/DDBJ whole genome shotgun (WGS) entry which is preliminary data.</text>
</comment>
<dbReference type="Proteomes" id="UP000626844">
    <property type="component" value="Unassembled WGS sequence"/>
</dbReference>
<keyword evidence="3" id="KW-1185">Reference proteome</keyword>
<evidence type="ECO:0008006" key="4">
    <source>
        <dbReference type="Google" id="ProtNLM"/>
    </source>
</evidence>
<sequence length="193" mass="21765">MEVQTQVHQPKTIQAKHIVSIVISALIFGSMIYITRFLPLKIGTIQLFYPAAIVAPLFGVWFGIWGAAGLVVGNFLSMLLVGLNPLLFPLSLLSQFVMGFIPGLAYRKPHLEKKSDIVRFIFFIILGQVMASLLIALNLLWIQKLPGKVVWGTIWVWMQFSNTLMAAVFTPLLFTWLSGYMRKSGLFFKRFLG</sequence>
<feature type="transmembrane region" description="Helical" evidence="1">
    <location>
        <begin position="17"/>
        <end position="35"/>
    </location>
</feature>
<reference evidence="2" key="1">
    <citation type="submission" date="2020-09" db="EMBL/GenBank/DDBJ databases">
        <title>A novel bacterium of genus Bacillus, isolated from South China Sea.</title>
        <authorList>
            <person name="Huang H."/>
            <person name="Mo K."/>
            <person name="Hu Y."/>
        </authorList>
    </citation>
    <scope>NUCLEOTIDE SEQUENCE</scope>
    <source>
        <strain evidence="2">IB182487</strain>
    </source>
</reference>
<dbReference type="EMBL" id="JACXAI010000031">
    <property type="protein sequence ID" value="MBD1382459.1"/>
    <property type="molecule type" value="Genomic_DNA"/>
</dbReference>